<evidence type="ECO:0000256" key="2">
    <source>
        <dbReference type="ARBA" id="ARBA00022884"/>
    </source>
</evidence>
<evidence type="ECO:0000259" key="6">
    <source>
        <dbReference type="PROSITE" id="PS51151"/>
    </source>
</evidence>
<dbReference type="EMBL" id="QMQX01000161">
    <property type="protein sequence ID" value="RLE50707.1"/>
    <property type="molecule type" value="Genomic_DNA"/>
</dbReference>
<evidence type="ECO:0000256" key="3">
    <source>
        <dbReference type="ARBA" id="ARBA00022927"/>
    </source>
</evidence>
<dbReference type="InterPro" id="IPR002715">
    <property type="entry name" value="Nas_poly-pep-assoc_cplx_dom"/>
</dbReference>
<dbReference type="CDD" id="cd14359">
    <property type="entry name" value="UBA_AeNAC"/>
    <property type="match status" value="1"/>
</dbReference>
<reference evidence="9 10" key="1">
    <citation type="submission" date="2018-06" db="EMBL/GenBank/DDBJ databases">
        <title>Extensive metabolic versatility and redundancy in microbially diverse, dynamic hydrothermal sediments.</title>
        <authorList>
            <person name="Dombrowski N."/>
            <person name="Teske A."/>
            <person name="Baker B.J."/>
        </authorList>
    </citation>
    <scope>NUCLEOTIDE SEQUENCE [LARGE SCALE GENOMIC DNA]</scope>
    <source>
        <strain evidence="8">B34_G17</strain>
        <strain evidence="7">B66_G16</strain>
    </source>
</reference>
<keyword evidence="1 4" id="KW-0813">Transport</keyword>
<dbReference type="Pfam" id="PF01849">
    <property type="entry name" value="NAC"/>
    <property type="match status" value="1"/>
</dbReference>
<dbReference type="HAMAP" id="MF_00814">
    <property type="entry name" value="NAC_arch"/>
    <property type="match status" value="1"/>
</dbReference>
<dbReference type="Proteomes" id="UP000272051">
    <property type="component" value="Unassembled WGS sequence"/>
</dbReference>
<comment type="caution">
    <text evidence="8">The sequence shown here is derived from an EMBL/GenBank/DDBJ whole genome shotgun (WGS) entry which is preliminary data.</text>
</comment>
<sequence length="117" mass="13285">MSPREMRRMMQRMGLEMEEMPDVDHVLIKTRKKQVIIEKPQVLLMKMAGQTIFQVIGEAREVEEVKPEEKPVEEVEIPEEDVQLVAAQAGVSLDEARRALKQTKGDLAQAIMLLTGS</sequence>
<evidence type="ECO:0000313" key="9">
    <source>
        <dbReference type="Proteomes" id="UP000272051"/>
    </source>
</evidence>
<comment type="subunit">
    <text evidence="4">Homodimer. Interacts with the ribosome. Binds ribosomal RNA.</text>
</comment>
<comment type="function">
    <text evidence="4">Contacts the emerging nascent chain on the ribosome.</text>
</comment>
<dbReference type="SUPFAM" id="SSF46934">
    <property type="entry name" value="UBA-like"/>
    <property type="match status" value="1"/>
</dbReference>
<dbReference type="InterPro" id="IPR044034">
    <property type="entry name" value="NAC-like_UBA"/>
</dbReference>
<dbReference type="CDD" id="cd22054">
    <property type="entry name" value="NAC_NACA"/>
    <property type="match status" value="1"/>
</dbReference>
<dbReference type="GO" id="GO:0003723">
    <property type="term" value="F:RNA binding"/>
    <property type="evidence" value="ECO:0007669"/>
    <property type="project" value="UniProtKB-UniRule"/>
</dbReference>
<dbReference type="InterPro" id="IPR038187">
    <property type="entry name" value="NAC_A/B_dom_sf"/>
</dbReference>
<dbReference type="InterPro" id="IPR009060">
    <property type="entry name" value="UBA-like_sf"/>
</dbReference>
<feature type="domain" description="NAC-A/B" evidence="6">
    <location>
        <begin position="1"/>
        <end position="68"/>
    </location>
</feature>
<dbReference type="SMART" id="SM01407">
    <property type="entry name" value="NAC"/>
    <property type="match status" value="1"/>
</dbReference>
<dbReference type="Proteomes" id="UP000278475">
    <property type="component" value="Unassembled WGS sequence"/>
</dbReference>
<dbReference type="NCBIfam" id="TIGR00264">
    <property type="entry name" value="archaeal-type nascent polypeptide-associated complex protein"/>
    <property type="match status" value="1"/>
</dbReference>
<gene>
    <name evidence="4" type="primary">nac</name>
    <name evidence="7" type="ORF">DRJ31_01090</name>
    <name evidence="8" type="ORF">DRJ33_07195</name>
</gene>
<dbReference type="Gene3D" id="1.10.8.10">
    <property type="entry name" value="DNA helicase RuvA subunit, C-terminal domain"/>
    <property type="match status" value="1"/>
</dbReference>
<accession>A0A497ETY2</accession>
<dbReference type="GO" id="GO:0015031">
    <property type="term" value="P:protein transport"/>
    <property type="evidence" value="ECO:0007669"/>
    <property type="project" value="UniProtKB-UniRule"/>
</dbReference>
<dbReference type="InterPro" id="IPR005231">
    <property type="entry name" value="NAC_arc"/>
</dbReference>
<evidence type="ECO:0000256" key="5">
    <source>
        <dbReference type="NCBIfam" id="TIGR00264"/>
    </source>
</evidence>
<comment type="similarity">
    <text evidence="4">Belongs to the NAC-alpha family.</text>
</comment>
<keyword evidence="3 4" id="KW-0653">Protein transport</keyword>
<keyword evidence="2 4" id="KW-0694">RNA-binding</keyword>
<organism evidence="8 9">
    <name type="scientific">Thermoproteota archaeon</name>
    <dbReference type="NCBI Taxonomy" id="2056631"/>
    <lineage>
        <taxon>Archaea</taxon>
        <taxon>Thermoproteota</taxon>
    </lineage>
</organism>
<evidence type="ECO:0000256" key="1">
    <source>
        <dbReference type="ARBA" id="ARBA00022448"/>
    </source>
</evidence>
<evidence type="ECO:0000313" key="10">
    <source>
        <dbReference type="Proteomes" id="UP000278475"/>
    </source>
</evidence>
<protein>
    <recommendedName>
        <fullName evidence="4 5">Nascent polypeptide-associated complex protein</fullName>
    </recommendedName>
</protein>
<name>A0A497ETY2_9CREN</name>
<evidence type="ECO:0000313" key="7">
    <source>
        <dbReference type="EMBL" id="RLE50530.1"/>
    </source>
</evidence>
<dbReference type="AlphaFoldDB" id="A0A497ETY2"/>
<dbReference type="Pfam" id="PF19026">
    <property type="entry name" value="UBA_HYPK"/>
    <property type="match status" value="1"/>
</dbReference>
<dbReference type="EMBL" id="QMQV01000004">
    <property type="protein sequence ID" value="RLE50530.1"/>
    <property type="molecule type" value="Genomic_DNA"/>
</dbReference>
<dbReference type="PROSITE" id="PS51151">
    <property type="entry name" value="NAC_AB"/>
    <property type="match status" value="1"/>
</dbReference>
<evidence type="ECO:0000256" key="4">
    <source>
        <dbReference type="HAMAP-Rule" id="MF_00814"/>
    </source>
</evidence>
<proteinExistence type="inferred from homology"/>
<dbReference type="Gene3D" id="2.20.70.30">
    <property type="entry name" value="Nascent polypeptide-associated complex domain"/>
    <property type="match status" value="1"/>
</dbReference>
<evidence type="ECO:0000313" key="8">
    <source>
        <dbReference type="EMBL" id="RLE50707.1"/>
    </source>
</evidence>